<dbReference type="Pfam" id="PF02894">
    <property type="entry name" value="GFO_IDH_MocA_C"/>
    <property type="match status" value="1"/>
</dbReference>
<dbReference type="AlphaFoldDB" id="A0A8T4HF13"/>
<dbReference type="InterPro" id="IPR004104">
    <property type="entry name" value="Gfo/Idh/MocA-like_OxRdtase_C"/>
</dbReference>
<dbReference type="SUPFAM" id="SSF55347">
    <property type="entry name" value="Glyceraldehyde-3-phosphate dehydrogenase-like, C-terminal domain"/>
    <property type="match status" value="1"/>
</dbReference>
<feature type="domain" description="Gfo/Idh/MocA-like oxidoreductase N-terminal" evidence="1">
    <location>
        <begin position="11"/>
        <end position="121"/>
    </location>
</feature>
<dbReference type="InterPro" id="IPR036291">
    <property type="entry name" value="NAD(P)-bd_dom_sf"/>
</dbReference>
<comment type="caution">
    <text evidence="3">The sequence shown here is derived from an EMBL/GenBank/DDBJ whole genome shotgun (WGS) entry which is preliminary data.</text>
</comment>
<accession>A0A8T4HF13</accession>
<dbReference type="InterPro" id="IPR051317">
    <property type="entry name" value="Gfo/Idh/MocA_oxidoreduct"/>
</dbReference>
<keyword evidence="4" id="KW-1185">Reference proteome</keyword>
<organism evidence="3 4">
    <name type="scientific">Rhinopithecimicrobium faecis</name>
    <dbReference type="NCBI Taxonomy" id="2820698"/>
    <lineage>
        <taxon>Bacteria</taxon>
        <taxon>Pseudomonadati</taxon>
        <taxon>Bacteroidota</taxon>
        <taxon>Sphingobacteriia</taxon>
        <taxon>Sphingobacteriales</taxon>
        <taxon>Sphingobacteriaceae</taxon>
        <taxon>Rhinopithecimicrobium</taxon>
    </lineage>
</organism>
<evidence type="ECO:0000259" key="1">
    <source>
        <dbReference type="Pfam" id="PF01408"/>
    </source>
</evidence>
<dbReference type="EMBL" id="JAGKSB010000011">
    <property type="protein sequence ID" value="MBP3943917.1"/>
    <property type="molecule type" value="Genomic_DNA"/>
</dbReference>
<protein>
    <submittedName>
        <fullName evidence="3">Gfo/Idh/MocA family oxidoreductase</fullName>
    </submittedName>
</protein>
<dbReference type="PANTHER" id="PTHR43708">
    <property type="entry name" value="CONSERVED EXPRESSED OXIDOREDUCTASE (EUROFUNG)"/>
    <property type="match status" value="1"/>
</dbReference>
<gene>
    <name evidence="3" type="ORF">J5U18_10115</name>
</gene>
<dbReference type="RefSeq" id="WP_353547420.1">
    <property type="nucleotide sequence ID" value="NZ_JAGKSB010000011.1"/>
</dbReference>
<name>A0A8T4HF13_9SPHI</name>
<dbReference type="Gene3D" id="3.40.50.720">
    <property type="entry name" value="NAD(P)-binding Rossmann-like Domain"/>
    <property type="match status" value="1"/>
</dbReference>
<feature type="domain" description="Gfo/Idh/MocA-like oxidoreductase C-terminal" evidence="2">
    <location>
        <begin position="136"/>
        <end position="337"/>
    </location>
</feature>
<sequence length="342" mass="38325">MIPFTPIVTGILSYGMSGKIFHTPFIANNKHFQFKAIVERTKKLAAERYPSVVSYDSVDELLADPEIELVVVNTPNDTHVDFASRALRAGKHVLIEKPVAPTAAEAKQLFDLAKEMGRYLLPYHNRRFDADFNALKEVIASEKIGKPVEIHLRFDRYRNEIGPKAFKETPRPGAGLLYDLGSHLLDQVISIFGIPERYHVIKSSNRDNSLVDDYATLLLSYAQGPTVHITVSMLVVKAQHSFMLHGTKGSFVKQRTDVQEQQLIAGMLPTDQAYGLEHAGMQGTLCYITANGETVEEEVPLRKGDYNLVFDAVYAQIREGKSYFVTEEQILRQLEILASANS</sequence>
<dbReference type="Proteomes" id="UP000679691">
    <property type="component" value="Unassembled WGS sequence"/>
</dbReference>
<dbReference type="Gene3D" id="3.30.360.10">
    <property type="entry name" value="Dihydrodipicolinate Reductase, domain 2"/>
    <property type="match status" value="1"/>
</dbReference>
<dbReference type="Pfam" id="PF01408">
    <property type="entry name" value="GFO_IDH_MocA"/>
    <property type="match status" value="1"/>
</dbReference>
<dbReference type="InterPro" id="IPR000683">
    <property type="entry name" value="Gfo/Idh/MocA-like_OxRdtase_N"/>
</dbReference>
<dbReference type="SUPFAM" id="SSF51735">
    <property type="entry name" value="NAD(P)-binding Rossmann-fold domains"/>
    <property type="match status" value="1"/>
</dbReference>
<reference evidence="3" key="1">
    <citation type="submission" date="2021-03" db="EMBL/GenBank/DDBJ databases">
        <authorList>
            <person name="Lu T."/>
            <person name="Wang Q."/>
            <person name="Han X."/>
        </authorList>
    </citation>
    <scope>NUCLEOTIDE SEQUENCE</scope>
    <source>
        <strain evidence="3">WQ 2009</strain>
    </source>
</reference>
<dbReference type="PANTHER" id="PTHR43708:SF7">
    <property type="entry name" value="OXIDOREDUCTASE"/>
    <property type="match status" value="1"/>
</dbReference>
<dbReference type="GO" id="GO:0000166">
    <property type="term" value="F:nucleotide binding"/>
    <property type="evidence" value="ECO:0007669"/>
    <property type="project" value="InterPro"/>
</dbReference>
<evidence type="ECO:0000259" key="2">
    <source>
        <dbReference type="Pfam" id="PF02894"/>
    </source>
</evidence>
<evidence type="ECO:0000313" key="4">
    <source>
        <dbReference type="Proteomes" id="UP000679691"/>
    </source>
</evidence>
<evidence type="ECO:0000313" key="3">
    <source>
        <dbReference type="EMBL" id="MBP3943917.1"/>
    </source>
</evidence>
<proteinExistence type="predicted"/>